<sequence length="367" mass="42140">MIMLQPIHKNIIHRNHAVNENENKNKNKPLCFGNSMASTFNTNTSNQNENETMISHSHLKQKWFRAYHSSNNDTILPNPTPMRDESSNSSRPDRISSTTVCADGWEGNHDLLGELAQLDTNENQNKSKKTIRFAPLPPKRVRPVTQNETATATATATTRRPRTCTASHTEEERRELWYQDDELGAMKREAKQIIANRKRVLANPDSTFAEREGMVGLERFSRQRATWKRIGIQYVLMAQRLVNMRNASNTDNKKHNYDLTQDFIRTAARRCTLWAQETATTQGFNDYLAVHDPLASLFSDEGKDKQDYNELIFGDTNNKDESIRSTRTRSSSSGGNKRKARLSIVCEPNEENERRVRHRTELPPIII</sequence>
<evidence type="ECO:0000313" key="2">
    <source>
        <dbReference type="EMBL" id="CAE0727108.1"/>
    </source>
</evidence>
<dbReference type="EMBL" id="HBIX01029646">
    <property type="protein sequence ID" value="CAE0727108.1"/>
    <property type="molecule type" value="Transcribed_RNA"/>
</dbReference>
<reference evidence="2" key="1">
    <citation type="submission" date="2021-01" db="EMBL/GenBank/DDBJ databases">
        <authorList>
            <person name="Corre E."/>
            <person name="Pelletier E."/>
            <person name="Niang G."/>
            <person name="Scheremetjew M."/>
            <person name="Finn R."/>
            <person name="Kale V."/>
            <person name="Holt S."/>
            <person name="Cochrane G."/>
            <person name="Meng A."/>
            <person name="Brown T."/>
            <person name="Cohen L."/>
        </authorList>
    </citation>
    <scope>NUCLEOTIDE SEQUENCE</scope>
    <source>
        <strain evidence="2">10249 10 AB</strain>
    </source>
</reference>
<evidence type="ECO:0000256" key="1">
    <source>
        <dbReference type="SAM" id="MobiDB-lite"/>
    </source>
</evidence>
<feature type="region of interest" description="Disordered" evidence="1">
    <location>
        <begin position="319"/>
        <end position="341"/>
    </location>
</feature>
<gene>
    <name evidence="2" type="ORF">PAUS00366_LOCUS19868</name>
</gene>
<organism evidence="2">
    <name type="scientific">Pseudo-nitzschia australis</name>
    <dbReference type="NCBI Taxonomy" id="44445"/>
    <lineage>
        <taxon>Eukaryota</taxon>
        <taxon>Sar</taxon>
        <taxon>Stramenopiles</taxon>
        <taxon>Ochrophyta</taxon>
        <taxon>Bacillariophyta</taxon>
        <taxon>Bacillariophyceae</taxon>
        <taxon>Bacillariophycidae</taxon>
        <taxon>Bacillariales</taxon>
        <taxon>Bacillariaceae</taxon>
        <taxon>Pseudo-nitzschia</taxon>
    </lineage>
</organism>
<proteinExistence type="predicted"/>
<name>A0A7S4AU40_9STRA</name>
<protein>
    <submittedName>
        <fullName evidence="2">Uncharacterized protein</fullName>
    </submittedName>
</protein>
<feature type="region of interest" description="Disordered" evidence="1">
    <location>
        <begin position="70"/>
        <end position="96"/>
    </location>
</feature>
<feature type="compositionally biased region" description="Low complexity" evidence="1">
    <location>
        <begin position="149"/>
        <end position="166"/>
    </location>
</feature>
<feature type="region of interest" description="Disordered" evidence="1">
    <location>
        <begin position="141"/>
        <end position="171"/>
    </location>
</feature>
<accession>A0A7S4AU40</accession>
<feature type="compositionally biased region" description="Basic and acidic residues" evidence="1">
    <location>
        <begin position="82"/>
        <end position="94"/>
    </location>
</feature>
<dbReference type="AlphaFoldDB" id="A0A7S4AU40"/>